<dbReference type="Pfam" id="PF00078">
    <property type="entry name" value="RVT_1"/>
    <property type="match status" value="1"/>
</dbReference>
<organism evidence="3 4">
    <name type="scientific">Acinetobacter lwoffii</name>
    <dbReference type="NCBI Taxonomy" id="28090"/>
    <lineage>
        <taxon>Bacteria</taxon>
        <taxon>Pseudomonadati</taxon>
        <taxon>Pseudomonadota</taxon>
        <taxon>Gammaproteobacteria</taxon>
        <taxon>Moraxellales</taxon>
        <taxon>Moraxellaceae</taxon>
        <taxon>Acinetobacter</taxon>
    </lineage>
</organism>
<dbReference type="GO" id="GO:0003964">
    <property type="term" value="F:RNA-directed DNA polymerase activity"/>
    <property type="evidence" value="ECO:0007669"/>
    <property type="project" value="UniProtKB-KW"/>
</dbReference>
<evidence type="ECO:0000313" key="3">
    <source>
        <dbReference type="EMBL" id="HJF29091.1"/>
    </source>
</evidence>
<proteinExistence type="inferred from homology"/>
<evidence type="ECO:0000256" key="1">
    <source>
        <dbReference type="ARBA" id="ARBA00034120"/>
    </source>
</evidence>
<dbReference type="AlphaFoldDB" id="A0A9D2UUC4"/>
<dbReference type="InterPro" id="IPR000477">
    <property type="entry name" value="RT_dom"/>
</dbReference>
<reference evidence="3" key="1">
    <citation type="journal article" date="2021" name="PeerJ">
        <title>Extensive microbial diversity within the chicken gut microbiome revealed by metagenomics and culture.</title>
        <authorList>
            <person name="Gilroy R."/>
            <person name="Ravi A."/>
            <person name="Getino M."/>
            <person name="Pursley I."/>
            <person name="Horton D.L."/>
            <person name="Alikhan N.F."/>
            <person name="Baker D."/>
            <person name="Gharbi K."/>
            <person name="Hall N."/>
            <person name="Watson M."/>
            <person name="Adriaenssens E.M."/>
            <person name="Foster-Nyarko E."/>
            <person name="Jarju S."/>
            <person name="Secka A."/>
            <person name="Antonio M."/>
            <person name="Oren A."/>
            <person name="Chaudhuri R.R."/>
            <person name="La Ragione R."/>
            <person name="Hildebrand F."/>
            <person name="Pallen M.J."/>
        </authorList>
    </citation>
    <scope>NUCLEOTIDE SEQUENCE</scope>
    <source>
        <strain evidence="3">CHK135-1449</strain>
    </source>
</reference>
<dbReference type="InterPro" id="IPR051083">
    <property type="entry name" value="GrpII_Intron_Splice-Mob/Def"/>
</dbReference>
<keyword evidence="3" id="KW-0808">Transferase</keyword>
<accession>A0A9D2UUC4</accession>
<comment type="similarity">
    <text evidence="1">Belongs to the bacterial reverse transcriptase family.</text>
</comment>
<dbReference type="CDD" id="cd01651">
    <property type="entry name" value="RT_G2_intron"/>
    <property type="match status" value="1"/>
</dbReference>
<feature type="domain" description="Reverse transcriptase" evidence="2">
    <location>
        <begin position="1"/>
        <end position="276"/>
    </location>
</feature>
<keyword evidence="3" id="KW-0695">RNA-directed DNA polymerase</keyword>
<reference evidence="3" key="2">
    <citation type="submission" date="2021-09" db="EMBL/GenBank/DDBJ databases">
        <authorList>
            <person name="Gilroy R."/>
        </authorList>
    </citation>
    <scope>NUCLEOTIDE SEQUENCE</scope>
    <source>
        <strain evidence="3">CHK135-1449</strain>
    </source>
</reference>
<dbReference type="SUPFAM" id="SSF56672">
    <property type="entry name" value="DNA/RNA polymerases"/>
    <property type="match status" value="1"/>
</dbReference>
<dbReference type="PANTHER" id="PTHR34047:SF8">
    <property type="entry name" value="PROTEIN YKFC"/>
    <property type="match status" value="1"/>
</dbReference>
<dbReference type="Proteomes" id="UP000787156">
    <property type="component" value="Unassembled WGS sequence"/>
</dbReference>
<protein>
    <submittedName>
        <fullName evidence="3">Reverse transcriptase/maturase family protein</fullName>
    </submittedName>
</protein>
<name>A0A9D2UUC4_ACILW</name>
<evidence type="ECO:0000259" key="2">
    <source>
        <dbReference type="PROSITE" id="PS50878"/>
    </source>
</evidence>
<keyword evidence="3" id="KW-0548">Nucleotidyltransferase</keyword>
<comment type="caution">
    <text evidence="3">The sequence shown here is derived from an EMBL/GenBank/DDBJ whole genome shotgun (WGS) entry which is preliminary data.</text>
</comment>
<dbReference type="PANTHER" id="PTHR34047">
    <property type="entry name" value="NUCLEAR INTRON MATURASE 1, MITOCHONDRIAL-RELATED"/>
    <property type="match status" value="1"/>
</dbReference>
<evidence type="ECO:0000313" key="4">
    <source>
        <dbReference type="Proteomes" id="UP000787156"/>
    </source>
</evidence>
<dbReference type="InterPro" id="IPR043502">
    <property type="entry name" value="DNA/RNA_pol_sf"/>
</dbReference>
<dbReference type="EMBL" id="DYWX01000142">
    <property type="protein sequence ID" value="HJF29091.1"/>
    <property type="molecule type" value="Genomic_DNA"/>
</dbReference>
<gene>
    <name evidence="3" type="ORF">K8V79_12825</name>
</gene>
<dbReference type="PROSITE" id="PS50878">
    <property type="entry name" value="RT_POL"/>
    <property type="match status" value="1"/>
</dbReference>
<sequence>MAITYNNLFSQIYDFETLHRAYMKARRGKRTRSEVLKFELNLEENLIQLQNELIWGMYKTGQYRIFKVYEPKERDVAALPFRDRVVQHAVLLVIEPIWEKRFIHHSYACRVGKGVHIGADQAQKMMRAVLRTHGKLYAFKADISKFFYSIDHEIMKSLIRKKISCKPTLKLLDEIIDSSGGGVGLPIGNLTSQLFANTYLHELDEYAKHRLKEKYYIRYMDDFCFFHYDKDHLRHLRIDVERFLHERLKLKTNAKTQIFPVSATNGRALDFLGYQMWPTHRRVRKSSISRIHRKIRFMKKQYGKGRISADRIRASITSWLAHVSHAQSYGLRKSILAKAVFYRKIDRNTVSYVLLPKAEDSSKC</sequence>